<dbReference type="Pfam" id="PF07727">
    <property type="entry name" value="RVT_2"/>
    <property type="match status" value="1"/>
</dbReference>
<feature type="region of interest" description="Disordered" evidence="1">
    <location>
        <begin position="129"/>
        <end position="305"/>
    </location>
</feature>
<feature type="region of interest" description="Disordered" evidence="1">
    <location>
        <begin position="809"/>
        <end position="901"/>
    </location>
</feature>
<feature type="compositionally biased region" description="Basic and acidic residues" evidence="1">
    <location>
        <begin position="1190"/>
        <end position="1199"/>
    </location>
</feature>
<proteinExistence type="predicted"/>
<dbReference type="Gene3D" id="3.30.420.10">
    <property type="entry name" value="Ribonuclease H-like superfamily/Ribonuclease H"/>
    <property type="match status" value="1"/>
</dbReference>
<feature type="compositionally biased region" description="Basic residues" evidence="1">
    <location>
        <begin position="374"/>
        <end position="389"/>
    </location>
</feature>
<evidence type="ECO:0000313" key="4">
    <source>
        <dbReference type="Proteomes" id="UP000604046"/>
    </source>
</evidence>
<feature type="compositionally biased region" description="Basic residues" evidence="1">
    <location>
        <begin position="438"/>
        <end position="451"/>
    </location>
</feature>
<gene>
    <name evidence="3" type="primary">RE2</name>
    <name evidence="3" type="ORF">SNAT2548_LOCUS32536</name>
</gene>
<keyword evidence="4" id="KW-1185">Reference proteome</keyword>
<feature type="region of interest" description="Disordered" evidence="1">
    <location>
        <begin position="1170"/>
        <end position="1199"/>
    </location>
</feature>
<feature type="compositionally biased region" description="Basic and acidic residues" evidence="1">
    <location>
        <begin position="768"/>
        <end position="787"/>
    </location>
</feature>
<dbReference type="OrthoDB" id="428549at2759"/>
<reference evidence="3" key="1">
    <citation type="submission" date="2021-02" db="EMBL/GenBank/DDBJ databases">
        <authorList>
            <person name="Dougan E. K."/>
            <person name="Rhodes N."/>
            <person name="Thang M."/>
            <person name="Chan C."/>
        </authorList>
    </citation>
    <scope>NUCLEOTIDE SEQUENCE</scope>
</reference>
<dbReference type="InterPro" id="IPR036397">
    <property type="entry name" value="RNaseH_sf"/>
</dbReference>
<feature type="region of interest" description="Disordered" evidence="1">
    <location>
        <begin position="1930"/>
        <end position="2033"/>
    </location>
</feature>
<sequence length="2677" mass="296196">MGSLYSVSYPWNLWPKTDRALESLAAPAIKAALLLFTNTGSGASVSRDLGLTASALPPSERSTDPEVFTFRAPALAAERAPLHLASAERAPLHLASAECALLHLPTERAPLHLASAECASCAPHFAASRAPPQQQRVATKSQPPLPPPAAPERAPSGKTKEERKKEKKERARREKKEQKEAKKARKEDRAEAHEGRKAPEQKGAQAAQDGAPTREPLPRVHSVAAAKAKRDAALATTAAKARPPSNDTADGEPPLTPRARAAGHNPYEDDLYDGDPSAGGSAQGSQATQLTPPGPPPVVPGLGDGTWVWIAQPAGHSYWFFAPATTPTSRGSERPRTPPRGPERPPAATRGRPPCDWRDYDGDDSRDSRDSRRNQRGRSTRRAPPRTRQRSPTPRRDAERPPRAPKGKSQKGKGAKGRGKKGKKERVSGKGTGGDYKRRNRPGLAQRRRRREAQERAAGPPRRPRAKEEPRDDAPVKEEAAEGDERPPADRQAFDAQWQGSQHGKALQASKRFRKVFKASKRSCPLVTTGTRAWLTSSTVHAHMRQLLVELVEPVHVGPHGLASKASHLFPSSEIVVLAVDELLVGRGFQPLEHSFNSLGFERRELHELQLALCCACQAFDEEERSVSIRHPAGSPFCPQAYPPGVAVESSDFLGFRRVAGRHWWCTALPSHAGGRAAPGVPGRLVSAAMYSGEALGHRLLERSGLSSEQARMVLIGSSQSFEYAPIRDSLLLQYPDTLPVPPIASGPGSGKGKPKGDKNRSQKVHVTTHDEDDHQSPEAPDQSHPDVDELTSALEVLTVTAQKLKAFTQGRRWSDGKGSPTSPSKRPPATGKPSYHHGKGKGKGDKGKASKGKGPSKVHVAENLEEEGADHGDHEDAEWHDPNEAPEVTEGDEGEGDYGQDDTYESFFVWMTNWEGQADEHPTTVPPQVSQVLASAPDTAAGLMVVDTACQKTCIGRRAYLAHCEVLRQFGLRCSWTPEAEYFKFGAGPPKRSSMSLAIPAAIEGKAMVLIASLLETSIPLLASLRLLKQLGMVLDLTSADTWHTKRKQGEEVVVDPALAPACDHECVLVELMTMLPRFVQMARRCHRLNIGPILYLVASATPVEVRRVPPVRSPLEVGRRPRWLGIVSTIVWAFYVALTYGSNYLGTDGFDGNQFQGQGQEYPFYQEAGYTEVPPPDPTRSRGVRPGEPGERTDWDELRPVPSRERRGVLRLGPGPELKKGQMKQLASQARKAHRALTLEQATLQRELIRAADVRRRVVYGRDLLQITTCESGQNMKAMGLNTVEPSWDIGVPKGRKALTEAFDYHRPLVAAARLTSSTAHTRPETLEAVLKLLKKQQRRGYYWTLIAPRDHPVWSIKGMGQHLEQSHAHVAEADERIASNHEWLAHPNPDATPAGLAERVRRVVREIEPTRFHQEKDELPLTPACGMWDRVSTKPPFHETYYLDYQQDEREWRTVMGQVEQVFRTSATLQITLIPDHDIRRRVEELFPWEVGRVQLAKSPKARRFPRDIPFTHRGTILLYNDDELVCESEDVANIAFPRQRFAKPVRYAICVYGNAPEDPSDVPAPPAATGPPVADPEVPPEEVHGADVTFPGCQAPREIKRAVARLHVNLGHPSAADTVRMLAQSGSVTPEAISAAKALSCASCLRLKGNTPARPSRLIDRFVGQLGDSMQMDIFYSRTVDGTNYPLLGMVDEATNLQQVCVLKDRNPKTIIEAFRTTWVRPFGFPHKITLDQDGAFMGDFWTYLIDNSTEVDYIPPEAHHRLGKAERTVGLCHSLRPHRVPGELLTDDASLAAHIPLEEHNRHTIVYRAEAQKAAAQVNVDQHVRRALLRKTARMRVDDITPGAKCAVWRSQLRGKGPRKRGGYIIGRLVTFDGHCAWVQLGTQTVKVDRNQLRPAYGFEAWSPTDEDIRALKDAERNFLSGQIEDYQNEGPPEDEPLVPELEFPTSPGSPEQFSALDAPPASVPGITVPPEKVRRTSASSDAPPLPPPAEPPPQAMDTDTASQGTKRTAEAQSGRTTPSKRSARPSFSSNLVCEHDEIFLRPPGWDGSDWQPDHPERLSALPQVFASEHAAPAIPCPVEEGIEDCHSSWQVCYVGDQRKLANVEKLTRKELKALNREVPWRDIVRQGGIVFDKYVESARREHEQWESWAPIRPLSDEEATAVMRDPLLRTRILKSRACYRDKAQGQGDLQAKTRVVVLGHRDPDLHHISRDAPTPTRLTESILLSVYISGRNRKFLKNGRRWKLWCADATTAFLQGSQDEGERPHKLYMMSPRDPILAKAGAFPATLYEVTGSVYGLANAPRLWSLEVGKRLLNAGFRPHALDRMCFLHYDPQGCLDCIALVYVDDFLVTYADTFKLDVLTSLFRWGRTSSDEDVITFKGKQLRTVKENGVYVLRVTQTEYIRSLIPGKITRQRSRENPKLTESELSEFRSCCGALQWLVGQTRPDGAACVSLTNRGNDSSLAELKQLYGLMEYFKRTDVDGLTFHGIPLNEETVIATYGDCSWANAADYKSQEGLIVCLTTPEALSGSAPAVLLDWKSTRTPRVVRSTLAGEAYAADDAIDRGVLANQMFSEIIFGCEANPVNNLKTLRHCHATDCKSLYDAAIAANFNTEEKRVGLTIRAIQETIAPQDMRWVPTTAMWADGLTKISDSLRATFLDWLRNPRVQLRSEV</sequence>
<feature type="region of interest" description="Disordered" evidence="1">
    <location>
        <begin position="321"/>
        <end position="502"/>
    </location>
</feature>
<evidence type="ECO:0000259" key="2">
    <source>
        <dbReference type="PROSITE" id="PS50994"/>
    </source>
</evidence>
<protein>
    <submittedName>
        <fullName evidence="3">RE2 protein</fullName>
    </submittedName>
</protein>
<feature type="domain" description="Integrase catalytic" evidence="2">
    <location>
        <begin position="1655"/>
        <end position="1776"/>
    </location>
</feature>
<feature type="compositionally biased region" description="Basic residues" evidence="1">
    <location>
        <begin position="403"/>
        <end position="424"/>
    </location>
</feature>
<feature type="region of interest" description="Disordered" evidence="1">
    <location>
        <begin position="740"/>
        <end position="787"/>
    </location>
</feature>
<dbReference type="SUPFAM" id="SSF53098">
    <property type="entry name" value="Ribonuclease H-like"/>
    <property type="match status" value="1"/>
</dbReference>
<feature type="compositionally biased region" description="Basic and acidic residues" evidence="1">
    <location>
        <begin position="870"/>
        <end position="884"/>
    </location>
</feature>
<feature type="compositionally biased region" description="Basic and acidic residues" evidence="1">
    <location>
        <begin position="158"/>
        <end position="200"/>
    </location>
</feature>
<comment type="caution">
    <text evidence="3">The sequence shown here is derived from an EMBL/GenBank/DDBJ whole genome shotgun (WGS) entry which is preliminary data.</text>
</comment>
<dbReference type="GO" id="GO:0015074">
    <property type="term" value="P:DNA integration"/>
    <property type="evidence" value="ECO:0007669"/>
    <property type="project" value="InterPro"/>
</dbReference>
<dbReference type="InterPro" id="IPR012337">
    <property type="entry name" value="RNaseH-like_sf"/>
</dbReference>
<dbReference type="InterPro" id="IPR001584">
    <property type="entry name" value="Integrase_cat-core"/>
</dbReference>
<feature type="compositionally biased region" description="Polar residues" evidence="1">
    <location>
        <begin position="2003"/>
        <end position="2033"/>
    </location>
</feature>
<feature type="compositionally biased region" description="Basic and acidic residues" evidence="1">
    <location>
        <begin position="353"/>
        <end position="373"/>
    </location>
</feature>
<feature type="compositionally biased region" description="Polar residues" evidence="1">
    <location>
        <begin position="131"/>
        <end position="142"/>
    </location>
</feature>
<dbReference type="EMBL" id="CAJNDS010002713">
    <property type="protein sequence ID" value="CAE7571220.1"/>
    <property type="molecule type" value="Genomic_DNA"/>
</dbReference>
<dbReference type="Proteomes" id="UP000604046">
    <property type="component" value="Unassembled WGS sequence"/>
</dbReference>
<evidence type="ECO:0000313" key="3">
    <source>
        <dbReference type="EMBL" id="CAE7571220.1"/>
    </source>
</evidence>
<feature type="compositionally biased region" description="Acidic residues" evidence="1">
    <location>
        <begin position="888"/>
        <end position="901"/>
    </location>
</feature>
<feature type="compositionally biased region" description="Pro residues" evidence="1">
    <location>
        <begin position="1989"/>
        <end position="2000"/>
    </location>
</feature>
<dbReference type="GO" id="GO:0003676">
    <property type="term" value="F:nucleic acid binding"/>
    <property type="evidence" value="ECO:0007669"/>
    <property type="project" value="InterPro"/>
</dbReference>
<feature type="compositionally biased region" description="Low complexity" evidence="1">
    <location>
        <begin position="233"/>
        <end position="242"/>
    </location>
</feature>
<feature type="region of interest" description="Disordered" evidence="1">
    <location>
        <begin position="1562"/>
        <end position="1585"/>
    </location>
</feature>
<dbReference type="InterPro" id="IPR013103">
    <property type="entry name" value="RVT_2"/>
</dbReference>
<dbReference type="PROSITE" id="PS50994">
    <property type="entry name" value="INTEGRASE"/>
    <property type="match status" value="1"/>
</dbReference>
<feature type="compositionally biased region" description="Basic and acidic residues" evidence="1">
    <location>
        <begin position="466"/>
        <end position="493"/>
    </location>
</feature>
<evidence type="ECO:0000256" key="1">
    <source>
        <dbReference type="SAM" id="MobiDB-lite"/>
    </source>
</evidence>
<accession>A0A812UJL1</accession>
<organism evidence="3 4">
    <name type="scientific">Symbiodinium natans</name>
    <dbReference type="NCBI Taxonomy" id="878477"/>
    <lineage>
        <taxon>Eukaryota</taxon>
        <taxon>Sar</taxon>
        <taxon>Alveolata</taxon>
        <taxon>Dinophyceae</taxon>
        <taxon>Suessiales</taxon>
        <taxon>Symbiodiniaceae</taxon>
        <taxon>Symbiodinium</taxon>
    </lineage>
</organism>
<name>A0A812UJL1_9DINO</name>